<dbReference type="Proteomes" id="UP000518878">
    <property type="component" value="Unassembled WGS sequence"/>
</dbReference>
<dbReference type="InterPro" id="IPR036010">
    <property type="entry name" value="2Fe-2S_ferredoxin-like_sf"/>
</dbReference>
<evidence type="ECO:0000313" key="7">
    <source>
        <dbReference type="EMBL" id="NID17058.1"/>
    </source>
</evidence>
<dbReference type="Pfam" id="PF00111">
    <property type="entry name" value="Fer2"/>
    <property type="match status" value="1"/>
</dbReference>
<protein>
    <submittedName>
        <fullName evidence="7">(2Fe-2S)-binding protein</fullName>
    </submittedName>
</protein>
<evidence type="ECO:0000256" key="1">
    <source>
        <dbReference type="ARBA" id="ARBA00022714"/>
    </source>
</evidence>
<dbReference type="InterPro" id="IPR051452">
    <property type="entry name" value="Diverse_Oxidoreductases"/>
</dbReference>
<dbReference type="Gene3D" id="1.10.150.120">
    <property type="entry name" value="[2Fe-2S]-binding domain"/>
    <property type="match status" value="1"/>
</dbReference>
<evidence type="ECO:0000256" key="5">
    <source>
        <dbReference type="SAM" id="MobiDB-lite"/>
    </source>
</evidence>
<dbReference type="SUPFAM" id="SSF47741">
    <property type="entry name" value="CO dehydrogenase ISP C-domain like"/>
    <property type="match status" value="1"/>
</dbReference>
<dbReference type="GO" id="GO:0051537">
    <property type="term" value="F:2 iron, 2 sulfur cluster binding"/>
    <property type="evidence" value="ECO:0007669"/>
    <property type="project" value="UniProtKB-KW"/>
</dbReference>
<accession>A0A7X5TRQ6</accession>
<dbReference type="PROSITE" id="PS51085">
    <property type="entry name" value="2FE2S_FER_2"/>
    <property type="match status" value="1"/>
</dbReference>
<keyword evidence="4" id="KW-0411">Iron-sulfur</keyword>
<dbReference type="InterPro" id="IPR036884">
    <property type="entry name" value="2Fe-2S-bd_dom_sf"/>
</dbReference>
<dbReference type="EMBL" id="JAAQTL010000002">
    <property type="protein sequence ID" value="NID17058.1"/>
    <property type="molecule type" value="Genomic_DNA"/>
</dbReference>
<dbReference type="GO" id="GO:0016491">
    <property type="term" value="F:oxidoreductase activity"/>
    <property type="evidence" value="ECO:0007669"/>
    <property type="project" value="InterPro"/>
</dbReference>
<gene>
    <name evidence="7" type="ORF">HBF32_16395</name>
</gene>
<dbReference type="SUPFAM" id="SSF54292">
    <property type="entry name" value="2Fe-2S ferredoxin-like"/>
    <property type="match status" value="1"/>
</dbReference>
<name>A0A7X5TRQ6_9GAMM</name>
<evidence type="ECO:0000313" key="8">
    <source>
        <dbReference type="Proteomes" id="UP000518878"/>
    </source>
</evidence>
<dbReference type="Gene3D" id="3.10.20.30">
    <property type="match status" value="1"/>
</dbReference>
<keyword evidence="1" id="KW-0001">2Fe-2S</keyword>
<dbReference type="AlphaFoldDB" id="A0A7X5TRQ6"/>
<dbReference type="InterPro" id="IPR001041">
    <property type="entry name" value="2Fe-2S_ferredoxin-type"/>
</dbReference>
<organism evidence="7 8">
    <name type="scientific">Luteibacter yeojuensis</name>
    <dbReference type="NCBI Taxonomy" id="345309"/>
    <lineage>
        <taxon>Bacteria</taxon>
        <taxon>Pseudomonadati</taxon>
        <taxon>Pseudomonadota</taxon>
        <taxon>Gammaproteobacteria</taxon>
        <taxon>Lysobacterales</taxon>
        <taxon>Rhodanobacteraceae</taxon>
        <taxon>Luteibacter</taxon>
    </lineage>
</organism>
<proteinExistence type="predicted"/>
<keyword evidence="3" id="KW-0408">Iron</keyword>
<feature type="region of interest" description="Disordered" evidence="5">
    <location>
        <begin position="1"/>
        <end position="25"/>
    </location>
</feature>
<dbReference type="Pfam" id="PF01799">
    <property type="entry name" value="Fer2_2"/>
    <property type="match status" value="1"/>
</dbReference>
<reference evidence="7 8" key="1">
    <citation type="journal article" date="2006" name="Int. J. Syst. Evol. Microbiol.">
        <title>Dyella yeojuensis sp. nov., isolated from greenhouse soil in Korea.</title>
        <authorList>
            <person name="Kim B.Y."/>
            <person name="Weon H.Y."/>
            <person name="Lee K.H."/>
            <person name="Seok S.J."/>
            <person name="Kwon S.W."/>
            <person name="Go S.J."/>
            <person name="Stackebrandt E."/>
        </authorList>
    </citation>
    <scope>NUCLEOTIDE SEQUENCE [LARGE SCALE GENOMIC DNA]</scope>
    <source>
        <strain evidence="7 8">DSM 17673</strain>
    </source>
</reference>
<dbReference type="CDD" id="cd00207">
    <property type="entry name" value="fer2"/>
    <property type="match status" value="1"/>
</dbReference>
<dbReference type="InterPro" id="IPR002888">
    <property type="entry name" value="2Fe-2S-bd"/>
</dbReference>
<dbReference type="PANTHER" id="PTHR44379:SF2">
    <property type="entry name" value="BLR6218 PROTEIN"/>
    <property type="match status" value="1"/>
</dbReference>
<evidence type="ECO:0000259" key="6">
    <source>
        <dbReference type="PROSITE" id="PS51085"/>
    </source>
</evidence>
<dbReference type="PANTHER" id="PTHR44379">
    <property type="entry name" value="OXIDOREDUCTASE WITH IRON-SULFUR SUBUNIT"/>
    <property type="match status" value="1"/>
</dbReference>
<evidence type="ECO:0000256" key="3">
    <source>
        <dbReference type="ARBA" id="ARBA00023004"/>
    </source>
</evidence>
<sequence>MAQQGPTSPVPVPPRQEAGQPAVGKPVREGIDVIVNGKRYRHTGDETMPLLWYLRDVLRLTGAKYGCDQGDCGFCTVIVDGKAVAACQTRMEKMRGKRVTTVEGLAGDDGTLHPVQQAWIDEDAIMCGYCQPGQIMAAVELLSRQKNPSDADIDKIGNLCRCGSYGRIRKAIKRAAGAMKDGKA</sequence>
<comment type="caution">
    <text evidence="7">The sequence shown here is derived from an EMBL/GenBank/DDBJ whole genome shotgun (WGS) entry which is preliminary data.</text>
</comment>
<dbReference type="InterPro" id="IPR012675">
    <property type="entry name" value="Beta-grasp_dom_sf"/>
</dbReference>
<evidence type="ECO:0000256" key="4">
    <source>
        <dbReference type="ARBA" id="ARBA00023014"/>
    </source>
</evidence>
<evidence type="ECO:0000256" key="2">
    <source>
        <dbReference type="ARBA" id="ARBA00022723"/>
    </source>
</evidence>
<keyword evidence="8" id="KW-1185">Reference proteome</keyword>
<keyword evidence="2" id="KW-0479">Metal-binding</keyword>
<dbReference type="GO" id="GO:0046872">
    <property type="term" value="F:metal ion binding"/>
    <property type="evidence" value="ECO:0007669"/>
    <property type="project" value="UniProtKB-KW"/>
</dbReference>
<feature type="domain" description="2Fe-2S ferredoxin-type" evidence="6">
    <location>
        <begin position="29"/>
        <end position="105"/>
    </location>
</feature>
<dbReference type="RefSeq" id="WP_166700857.1">
    <property type="nucleotide sequence ID" value="NZ_JAAQTL010000002.1"/>
</dbReference>